<dbReference type="GO" id="GO:0005886">
    <property type="term" value="C:plasma membrane"/>
    <property type="evidence" value="ECO:0007669"/>
    <property type="project" value="TreeGrafter"/>
</dbReference>
<feature type="domain" description="Bicarbonate transporter-like transmembrane" evidence="8">
    <location>
        <begin position="14"/>
        <end position="180"/>
    </location>
</feature>
<feature type="transmembrane region" description="Helical" evidence="7">
    <location>
        <begin position="458"/>
        <end position="476"/>
    </location>
</feature>
<feature type="transmembrane region" description="Helical" evidence="7">
    <location>
        <begin position="223"/>
        <end position="243"/>
    </location>
</feature>
<dbReference type="Pfam" id="PF00955">
    <property type="entry name" value="HCO3_cotransp"/>
    <property type="match status" value="2"/>
</dbReference>
<protein>
    <recommendedName>
        <fullName evidence="8">Bicarbonate transporter-like transmembrane domain-containing protein</fullName>
    </recommendedName>
</protein>
<dbReference type="RefSeq" id="XP_020074249.1">
    <property type="nucleotide sequence ID" value="XM_020221864.1"/>
</dbReference>
<keyword evidence="3" id="KW-0926">Vacuole</keyword>
<evidence type="ECO:0000259" key="8">
    <source>
        <dbReference type="Pfam" id="PF00955"/>
    </source>
</evidence>
<dbReference type="GeneID" id="30996413"/>
<keyword evidence="6 7" id="KW-0472">Membrane</keyword>
<dbReference type="GO" id="GO:0005452">
    <property type="term" value="F:solute:inorganic anion antiporter activity"/>
    <property type="evidence" value="ECO:0007669"/>
    <property type="project" value="InterPro"/>
</dbReference>
<evidence type="ECO:0000256" key="3">
    <source>
        <dbReference type="ARBA" id="ARBA00022554"/>
    </source>
</evidence>
<dbReference type="PANTHER" id="PTHR11453">
    <property type="entry name" value="ANION EXCHANGE PROTEIN"/>
    <property type="match status" value="1"/>
</dbReference>
<feature type="transmembrane region" description="Helical" evidence="7">
    <location>
        <begin position="152"/>
        <end position="170"/>
    </location>
</feature>
<dbReference type="AlphaFoldDB" id="A0A1E4RD56"/>
<dbReference type="Gene3D" id="1.10.287.570">
    <property type="entry name" value="Helical hairpin bin"/>
    <property type="match status" value="1"/>
</dbReference>
<feature type="transmembrane region" description="Helical" evidence="7">
    <location>
        <begin position="119"/>
        <end position="140"/>
    </location>
</feature>
<feature type="domain" description="Bicarbonate transporter-like transmembrane" evidence="8">
    <location>
        <begin position="208"/>
        <end position="515"/>
    </location>
</feature>
<keyword evidence="10" id="KW-1185">Reference proteome</keyword>
<dbReference type="GO" id="GO:0080139">
    <property type="term" value="F:borate efflux transmembrane transporter activity"/>
    <property type="evidence" value="ECO:0007669"/>
    <property type="project" value="TreeGrafter"/>
</dbReference>
<comment type="subcellular location">
    <subcellularLocation>
        <location evidence="1">Vacuole membrane</location>
        <topology evidence="1">Multi-pass membrane protein</topology>
    </subcellularLocation>
</comment>
<evidence type="ECO:0000256" key="7">
    <source>
        <dbReference type="SAM" id="Phobius"/>
    </source>
</evidence>
<feature type="transmembrane region" description="Helical" evidence="7">
    <location>
        <begin position="182"/>
        <end position="202"/>
    </location>
</feature>
<dbReference type="GO" id="GO:0005774">
    <property type="term" value="C:vacuolar membrane"/>
    <property type="evidence" value="ECO:0007669"/>
    <property type="project" value="UniProtKB-SubCell"/>
</dbReference>
<dbReference type="EMBL" id="KV454545">
    <property type="protein sequence ID" value="ODV65182.1"/>
    <property type="molecule type" value="Genomic_DNA"/>
</dbReference>
<evidence type="ECO:0000313" key="9">
    <source>
        <dbReference type="EMBL" id="ODV65182.1"/>
    </source>
</evidence>
<feature type="transmembrane region" description="Helical" evidence="7">
    <location>
        <begin position="78"/>
        <end position="99"/>
    </location>
</feature>
<evidence type="ECO:0000256" key="5">
    <source>
        <dbReference type="ARBA" id="ARBA00022989"/>
    </source>
</evidence>
<name>A0A1E4RD56_9ASCO</name>
<reference evidence="10" key="1">
    <citation type="submission" date="2016-05" db="EMBL/GenBank/DDBJ databases">
        <title>Comparative genomics of biotechnologically important yeasts.</title>
        <authorList>
            <consortium name="DOE Joint Genome Institute"/>
            <person name="Riley R."/>
            <person name="Haridas S."/>
            <person name="Wolfe K.H."/>
            <person name="Lopes M.R."/>
            <person name="Hittinger C.T."/>
            <person name="Goker M."/>
            <person name="Salamov A."/>
            <person name="Wisecaver J."/>
            <person name="Long T.M."/>
            <person name="Aerts A.L."/>
            <person name="Barry K."/>
            <person name="Choi C."/>
            <person name="Clum A."/>
            <person name="Coughlan A.Y."/>
            <person name="Deshpande S."/>
            <person name="Douglass A.P."/>
            <person name="Hanson S.J."/>
            <person name="Klenk H.-P."/>
            <person name="Labutti K."/>
            <person name="Lapidus A."/>
            <person name="Lindquist E."/>
            <person name="Lipzen A."/>
            <person name="Meier-Kolthoff J.P."/>
            <person name="Ohm R.A."/>
            <person name="Otillar R.P."/>
            <person name="Pangilinan J."/>
            <person name="Peng Y."/>
            <person name="Rokas A."/>
            <person name="Rosa C.A."/>
            <person name="Scheuner C."/>
            <person name="Sibirny A.A."/>
            <person name="Slot J.C."/>
            <person name="Stielow J.B."/>
            <person name="Sun H."/>
            <person name="Kurtzman C.P."/>
            <person name="Blackwell M."/>
            <person name="Grigoriev I.V."/>
            <person name="Jeffries T.W."/>
        </authorList>
    </citation>
    <scope>NUCLEOTIDE SEQUENCE [LARGE SCALE GENOMIC DNA]</scope>
    <source>
        <strain evidence="10">NRRL Y-1933</strain>
    </source>
</reference>
<dbReference type="GO" id="GO:0006820">
    <property type="term" value="P:monoatomic anion transport"/>
    <property type="evidence" value="ECO:0007669"/>
    <property type="project" value="InterPro"/>
</dbReference>
<dbReference type="FunFam" id="1.10.287.570:FF:000003">
    <property type="entry name" value="Anion exchange family protein"/>
    <property type="match status" value="1"/>
</dbReference>
<evidence type="ECO:0000256" key="4">
    <source>
        <dbReference type="ARBA" id="ARBA00022692"/>
    </source>
</evidence>
<dbReference type="GO" id="GO:0000324">
    <property type="term" value="C:fungal-type vacuole"/>
    <property type="evidence" value="ECO:0007669"/>
    <property type="project" value="TreeGrafter"/>
</dbReference>
<evidence type="ECO:0000256" key="6">
    <source>
        <dbReference type="ARBA" id="ARBA00023136"/>
    </source>
</evidence>
<dbReference type="InterPro" id="IPR003020">
    <property type="entry name" value="HCO3_transpt_euk"/>
</dbReference>
<feature type="transmembrane region" description="Helical" evidence="7">
    <location>
        <begin position="280"/>
        <end position="301"/>
    </location>
</feature>
<dbReference type="STRING" id="984485.A0A1E4RD56"/>
<feature type="transmembrane region" description="Helical" evidence="7">
    <location>
        <begin position="322"/>
        <end position="344"/>
    </location>
</feature>
<feature type="transmembrane region" description="Helical" evidence="7">
    <location>
        <begin position="396"/>
        <end position="418"/>
    </location>
</feature>
<evidence type="ECO:0000256" key="1">
    <source>
        <dbReference type="ARBA" id="ARBA00004128"/>
    </source>
</evidence>
<keyword evidence="4 7" id="KW-0812">Transmembrane</keyword>
<gene>
    <name evidence="9" type="ORF">HYPBUDRAFT_154033</name>
</gene>
<dbReference type="OrthoDB" id="1735926at2759"/>
<dbReference type="PANTHER" id="PTHR11453:SF82">
    <property type="entry name" value="BORON TRANSPORTER 1"/>
    <property type="match status" value="1"/>
</dbReference>
<accession>A0A1E4RD56</accession>
<evidence type="ECO:0000256" key="2">
    <source>
        <dbReference type="ARBA" id="ARBA00010993"/>
    </source>
</evidence>
<proteinExistence type="inferred from homology"/>
<feature type="transmembrane region" description="Helical" evidence="7">
    <location>
        <begin position="482"/>
        <end position="500"/>
    </location>
</feature>
<organism evidence="9 10">
    <name type="scientific">Hyphopichia burtonii NRRL Y-1933</name>
    <dbReference type="NCBI Taxonomy" id="984485"/>
    <lineage>
        <taxon>Eukaryota</taxon>
        <taxon>Fungi</taxon>
        <taxon>Dikarya</taxon>
        <taxon>Ascomycota</taxon>
        <taxon>Saccharomycotina</taxon>
        <taxon>Pichiomycetes</taxon>
        <taxon>Debaryomycetaceae</taxon>
        <taxon>Hyphopichia</taxon>
    </lineage>
</organism>
<sequence>MGRVYRWFNYLGYGIYNDLRSRLPYYKSDFTDAFNYRVIPSTTYIFFTNLLPAIAFAQDMFDQTNNLYGVNEVLMSSAMAGVVFGLFLGQPLCIVGVTGPISIFSYTVYELISPRGTPYFPFMCWIYLWSMVMHFIIGLLNMVSYLKVISRFSCDVFGFFINVVYIQKGIQILNNQFREVGLASGYCSVMISLCMIICGVGSHILGTRLHYFKSWTRKIFSDYGTPLSVIFFTGFIHFGGSLAKTELKRLPVTKAFEPTTSSSDIRPHGWFIHFWPSENISVADMFLALPFAILLTLLFYFDHNVSSFMCQLKEFPLKKPSSFHWDFMLLGLTTGIAGILGIPAPNGLIPQAPLHTESLVVHDPRTGKPLSVVEQRVTNTAQGLITFVMMSGPFLVLLRLIPQAVLSGLFFIMGIQGLNGNIITNKIRYLFLDSDYIKHDPTCPQVFRDFDELPNKKWFYVYLILQLVAFGFEFGITLTKGAVGFPGVLMFFLLCAKYCWPLFIPREDLELLDGEVADEVIVKNLQIVDHLNNVHSPKRSSDDENKTVLEEEFNDYELRHRNLRSIDTIKS</sequence>
<keyword evidence="5 7" id="KW-1133">Transmembrane helix</keyword>
<evidence type="ECO:0000313" key="10">
    <source>
        <dbReference type="Proteomes" id="UP000095085"/>
    </source>
</evidence>
<dbReference type="Proteomes" id="UP000095085">
    <property type="component" value="Unassembled WGS sequence"/>
</dbReference>
<comment type="similarity">
    <text evidence="2">Belongs to the anion exchanger (TC 2.A.31) family.</text>
</comment>
<dbReference type="GO" id="GO:0050801">
    <property type="term" value="P:monoatomic ion homeostasis"/>
    <property type="evidence" value="ECO:0007669"/>
    <property type="project" value="TreeGrafter"/>
</dbReference>
<dbReference type="InterPro" id="IPR011531">
    <property type="entry name" value="HCO3_transpt-like_TM_dom"/>
</dbReference>